<sequence length="528" mass="57501">MSNSRKAAVPHLRQRTASSTRGVGSSGSVSLATPSPSEESSEEGLRGGEDMNSRVDAGEIDEFGMVITDESGEGREDGHAKDGGGETERRPECLRESSPLRLKGLMIMWIGVLYRTIMTCAYGMVTRRRAAAEAKESAREEEERQEAMLKESPDDGSPEGGDGSASSSPSPEGGRGLTPSKSPSVEDAPSPTEMDKQPAHHHHHSSNSHFQMLTAEDATGVYTHVKWIYDVELPECDFWREVKADPQLKAMVMGKGRAMSWTRIGPADTAKFDELFMWTGMPDVISHVAETSITAYVETGGWASVLGVNLGEGASEGWCCREIALLRPCQNLDLSICRPQGGNVESADLGDPEAMPRKTTQTTGCRLWWTPRDDKGTAQDTPGQERPPYSDESTMGKYGFLSVPTSSSVLAVFDRCGKSGRNQQREPSSGPADTDVAKDMVKAFVDTVPEHWCASSSARSRVLREDWPSDDVHAKFSINNGKEGGNQQQRGANDAKGREERRSYSKGVGLGYERELGRPSYDGWNRAV</sequence>
<feature type="region of interest" description="Disordered" evidence="1">
    <location>
        <begin position="133"/>
        <end position="209"/>
    </location>
</feature>
<reference evidence="2 3" key="1">
    <citation type="submission" date="2020-04" db="EMBL/GenBank/DDBJ databases">
        <title>Perkinsus olseni comparative genomics.</title>
        <authorList>
            <person name="Bogema D.R."/>
        </authorList>
    </citation>
    <scope>NUCLEOTIDE SEQUENCE [LARGE SCALE GENOMIC DNA]</scope>
    <source>
        <strain evidence="2">00978-12</strain>
    </source>
</reference>
<protein>
    <submittedName>
        <fullName evidence="2">Uncharacterized protein</fullName>
    </submittedName>
</protein>
<gene>
    <name evidence="2" type="ORF">FOZ60_015846</name>
</gene>
<feature type="compositionally biased region" description="Basic and acidic residues" evidence="1">
    <location>
        <begin position="43"/>
        <end position="57"/>
    </location>
</feature>
<feature type="compositionally biased region" description="Low complexity" evidence="1">
    <location>
        <begin position="15"/>
        <end position="38"/>
    </location>
</feature>
<name>A0A7J6P5D1_PEROL</name>
<proteinExistence type="predicted"/>
<accession>A0A7J6P5D1</accession>
<feature type="region of interest" description="Disordered" evidence="1">
    <location>
        <begin position="367"/>
        <end position="397"/>
    </location>
</feature>
<dbReference type="AlphaFoldDB" id="A0A7J6P5D1"/>
<feature type="region of interest" description="Disordered" evidence="1">
    <location>
        <begin position="1"/>
        <end position="95"/>
    </location>
</feature>
<feature type="region of interest" description="Disordered" evidence="1">
    <location>
        <begin position="473"/>
        <end position="528"/>
    </location>
</feature>
<dbReference type="Proteomes" id="UP000541610">
    <property type="component" value="Unassembled WGS sequence"/>
</dbReference>
<feature type="compositionally biased region" description="Basic and acidic residues" evidence="1">
    <location>
        <begin position="133"/>
        <end position="153"/>
    </location>
</feature>
<feature type="compositionally biased region" description="Polar residues" evidence="1">
    <location>
        <begin position="477"/>
        <end position="491"/>
    </location>
</feature>
<feature type="compositionally biased region" description="Basic and acidic residues" evidence="1">
    <location>
        <begin position="493"/>
        <end position="503"/>
    </location>
</feature>
<organism evidence="2 3">
    <name type="scientific">Perkinsus olseni</name>
    <name type="common">Perkinsus atlanticus</name>
    <dbReference type="NCBI Taxonomy" id="32597"/>
    <lineage>
        <taxon>Eukaryota</taxon>
        <taxon>Sar</taxon>
        <taxon>Alveolata</taxon>
        <taxon>Perkinsozoa</taxon>
        <taxon>Perkinsea</taxon>
        <taxon>Perkinsida</taxon>
        <taxon>Perkinsidae</taxon>
        <taxon>Perkinsus</taxon>
    </lineage>
</organism>
<feature type="compositionally biased region" description="Basic and acidic residues" evidence="1">
    <location>
        <begin position="72"/>
        <end position="95"/>
    </location>
</feature>
<comment type="caution">
    <text evidence="2">The sequence shown here is derived from an EMBL/GenBank/DDBJ whole genome shotgun (WGS) entry which is preliminary data.</text>
</comment>
<evidence type="ECO:0000313" key="2">
    <source>
        <dbReference type="EMBL" id="KAF4691308.1"/>
    </source>
</evidence>
<evidence type="ECO:0000313" key="3">
    <source>
        <dbReference type="Proteomes" id="UP000541610"/>
    </source>
</evidence>
<dbReference type="EMBL" id="JABANP010000081">
    <property type="protein sequence ID" value="KAF4691308.1"/>
    <property type="molecule type" value="Genomic_DNA"/>
</dbReference>
<evidence type="ECO:0000256" key="1">
    <source>
        <dbReference type="SAM" id="MobiDB-lite"/>
    </source>
</evidence>